<sequence length="166" mass="17632">MSSPQRIVNIADLPLRDGGNGKGFQAKLGRAGPLLGLKKLGCSLTIVPPGKRAWPFHRHHVMDELFYIVSGSGEVRLDDRTLPVRAGDLIANPAGAEAHQLINTGTSELRYLALSDIETVDIIEYPDSGKVGMAAGVRGGDLSSASYKALGRVTPADYFDGEMGDS</sequence>
<dbReference type="GO" id="GO:0046872">
    <property type="term" value="F:metal ion binding"/>
    <property type="evidence" value="ECO:0007669"/>
    <property type="project" value="UniProtKB-KW"/>
</dbReference>
<keyword evidence="4" id="KW-1185">Reference proteome</keyword>
<evidence type="ECO:0000259" key="2">
    <source>
        <dbReference type="Pfam" id="PF07883"/>
    </source>
</evidence>
<dbReference type="RefSeq" id="WP_147145656.1">
    <property type="nucleotide sequence ID" value="NZ_BKAJ01000004.1"/>
</dbReference>
<gene>
    <name evidence="3" type="ORF">RSO01_04210</name>
</gene>
<comment type="caution">
    <text evidence="3">The sequence shown here is derived from an EMBL/GenBank/DDBJ whole genome shotgun (WGS) entry which is preliminary data.</text>
</comment>
<keyword evidence="1" id="KW-0479">Metal-binding</keyword>
<dbReference type="Proteomes" id="UP000321058">
    <property type="component" value="Unassembled WGS sequence"/>
</dbReference>
<dbReference type="InterPro" id="IPR051610">
    <property type="entry name" value="GPI/OXD"/>
</dbReference>
<protein>
    <submittedName>
        <fullName evidence="3">Cupin</fullName>
    </submittedName>
</protein>
<reference evidence="3 4" key="1">
    <citation type="submission" date="2019-07" db="EMBL/GenBank/DDBJ databases">
        <title>Whole genome shotgun sequence of Reyranella soli NBRC 108950.</title>
        <authorList>
            <person name="Hosoyama A."/>
            <person name="Uohara A."/>
            <person name="Ohji S."/>
            <person name="Ichikawa N."/>
        </authorList>
    </citation>
    <scope>NUCLEOTIDE SEQUENCE [LARGE SCALE GENOMIC DNA]</scope>
    <source>
        <strain evidence="3 4">NBRC 108950</strain>
    </source>
</reference>
<dbReference type="SUPFAM" id="SSF51182">
    <property type="entry name" value="RmlC-like cupins"/>
    <property type="match status" value="1"/>
</dbReference>
<name>A0A512N2N7_9HYPH</name>
<feature type="domain" description="Cupin type-2" evidence="2">
    <location>
        <begin position="44"/>
        <end position="113"/>
    </location>
</feature>
<evidence type="ECO:0000313" key="4">
    <source>
        <dbReference type="Proteomes" id="UP000321058"/>
    </source>
</evidence>
<accession>A0A512N2N7</accession>
<dbReference type="Pfam" id="PF07883">
    <property type="entry name" value="Cupin_2"/>
    <property type="match status" value="1"/>
</dbReference>
<dbReference type="Gene3D" id="2.60.120.10">
    <property type="entry name" value="Jelly Rolls"/>
    <property type="match status" value="1"/>
</dbReference>
<dbReference type="InterPro" id="IPR013096">
    <property type="entry name" value="Cupin_2"/>
</dbReference>
<dbReference type="OrthoDB" id="116921at2"/>
<proteinExistence type="predicted"/>
<dbReference type="InterPro" id="IPR014710">
    <property type="entry name" value="RmlC-like_jellyroll"/>
</dbReference>
<evidence type="ECO:0000256" key="1">
    <source>
        <dbReference type="ARBA" id="ARBA00022723"/>
    </source>
</evidence>
<dbReference type="AlphaFoldDB" id="A0A512N2N7"/>
<dbReference type="PANTHER" id="PTHR35848:SF6">
    <property type="entry name" value="CUPIN TYPE-2 DOMAIN-CONTAINING PROTEIN"/>
    <property type="match status" value="1"/>
</dbReference>
<organism evidence="3 4">
    <name type="scientific">Reyranella soli</name>
    <dbReference type="NCBI Taxonomy" id="1230389"/>
    <lineage>
        <taxon>Bacteria</taxon>
        <taxon>Pseudomonadati</taxon>
        <taxon>Pseudomonadota</taxon>
        <taxon>Alphaproteobacteria</taxon>
        <taxon>Hyphomicrobiales</taxon>
        <taxon>Reyranellaceae</taxon>
        <taxon>Reyranella</taxon>
    </lineage>
</organism>
<dbReference type="CDD" id="cd02224">
    <property type="entry name" value="cupin_SPO2919-like"/>
    <property type="match status" value="1"/>
</dbReference>
<dbReference type="EMBL" id="BKAJ01000004">
    <property type="protein sequence ID" value="GEP53255.1"/>
    <property type="molecule type" value="Genomic_DNA"/>
</dbReference>
<dbReference type="InterPro" id="IPR011051">
    <property type="entry name" value="RmlC_Cupin_sf"/>
</dbReference>
<dbReference type="PANTHER" id="PTHR35848">
    <property type="entry name" value="OXALATE-BINDING PROTEIN"/>
    <property type="match status" value="1"/>
</dbReference>
<evidence type="ECO:0000313" key="3">
    <source>
        <dbReference type="EMBL" id="GEP53255.1"/>
    </source>
</evidence>